<evidence type="ECO:0000313" key="14">
    <source>
        <dbReference type="EMBL" id="KAK1645859.1"/>
    </source>
</evidence>
<evidence type="ECO:0000256" key="4">
    <source>
        <dbReference type="ARBA" id="ARBA00022741"/>
    </source>
</evidence>
<feature type="domain" description="R13L1/DRL21-like LRR repeat region" evidence="13">
    <location>
        <begin position="794"/>
        <end position="909"/>
    </location>
</feature>
<dbReference type="SUPFAM" id="SSF52058">
    <property type="entry name" value="L domain-like"/>
    <property type="match status" value="3"/>
</dbReference>
<protein>
    <submittedName>
        <fullName evidence="14">Uncharacterized protein</fullName>
    </submittedName>
</protein>
<feature type="domain" description="Disease resistance R13L4/SHOC-2-like LRR" evidence="12">
    <location>
        <begin position="979"/>
        <end position="1105"/>
    </location>
</feature>
<dbReference type="InterPro" id="IPR002182">
    <property type="entry name" value="NB-ARC"/>
</dbReference>
<sequence length="2264" mass="257508">MAIAAVGGMLASAVIKLVIKQIGSAMGSEIKLHWNMKKDLEKMKMTLESVEAVLSDAETRSVTDNSALLWLKRLKDAMYDISDMLDDLEADTDLWAATMNKIKMPRKMKKMQKRLQKIADDRNNYRVLPETRSEEKQVPDIRETAGNVEEAEIIGRTKEKLEILARISGSTTQGTTILPICGIGGIGKTTLARLVFNDSEFKQYSQVWVYVSQKFELKKIGNIIISQLSPESPIPDDLHSIHTRLRELFTGKRILIILDDLWERDPTRLQELKALLKQGEASKVLVVVTTREKRIAKEIATVDPFELPPLSDQMCWDILKVKSKFETRQDKEHLEPIGKEIAKKCGGVALAAQSLGHMLKSKTYDVWDAIRSNHIWNLSPSEETSSTHEVLASLLLSYNFMPPHLKLCFAYCAIFPKGHHMISDDLIHQWIALGFMESSSTFSTWQIGESFIRELLEMSFLQHSKNARSLEKRQDATRFIMHDLVHDLARSVMADEYNLEGPNCRYAWLTDCSRKPLQSSTNSLAKIRSLHFADKLSNSDAFSPAKHVRVLDFWTNDMHDLTDSIGQLKQLRYLSFSCWDARINPRGIGMLSKLNYLRISSWDLRVLPESIGEMKGLMHLDLSGCSNLKELPLSFGKIRELVHLDLSGCCDVLGIPKALRGLTKLQHLDLSKCKYIRGLPDAIVNLTELRYLRLSNCLQYIFDNSRDHTGSFVDRICTLPNMNHLDLSQNRYPLIIPDSASLLTKLVLNECYQIISLPECVDNINYSRARAQYFSVYAGNTSSNIYLLEHVSPAELNIWQLENVKSREEAHSIHLSEKQTILELTLSWTNGANRSMDDMELLTELVPPTTLKTFRIDGYSGVGFPDWLMSISNHLPNLVKMTMQYMRNCKSLPPLGQLPNLREIRLTSMESLEEWDTSYLSVNELEKVYIYDCPKLRIRPHLPRAASWSIRKSDNVLLPQRERVSHIDCLIAGDSNMPLYQWGFLYRLLFLRQLILMGCTNLMISPEISGALHSLQELTIWDHKSLEKLPNNMRQLTKLESLTLSNCPSFRQLPQWLGELLSLKELKITSCNAIMTLPESIHELTNLQELKIFFCSPELKKWCNAVENHRKLETRAMAMVAVGGMVASAVIKLVIKQISSSIGGEIKLHWNMKKDLEKMKMTLESVEAVLCDAETRSVTDNSALLWLKRLKVAMYDISDMLDDFEADTDLWAATMNKIKMPRKLKKMQKRLQKIADDRNNYRVLPETRSEEKQVPDIRETAGYVEEAEIIGRTNEKLEILARISGSTTEGTTILPICGIGGIGKTTLARLVFNDSEFKQYSRVWVYVSQKFDLKKIGNTIISQLSPGRPISDDLHSIHTRLRELFTGNRILIILDDLWESNPSHLQELKAMLKQGEGSKVLVVVTTREKSIAQEVGTVNPFELPALSDQMCWDILKVKSMLETRQDKERLEPIGKEIAKKCGGVALAAQSLGHMLKSKTYDVWDSIRSNHIWNLSASKETLSTHEVLASLLLSYNFMPPHLKLCFAYCAIFPKGHNMISYDLIHQWIALGFIESSSTFSTLQLGEIYITKLLEMSFFQHSKNVDPFERSKDGTRFTMHDLVHDLAKSVMADEYNLEGPNCRYAWLKYCSKPLKSSTISPAKIRALHFAHIVSESPCLGFSPAKHVRVLDLCCRQDDLTDSIGELKQLRYLSFSCGQVPINPRGIGMLSKLNYLRISSGSLRVLPESIGEMKGLMHLDLSGCSNLEELPLSFAKLRELVHLELSGCCYVSGIPKALGGLTKLQYLGLSKCENLRGLPDVIINVTELRYLKLSRCLKFIFDYSRDQTESFIDCICTLPNMKQLDLSHNDYPLTIPDSASHLTKLVLWGCRQIIRLPEFVDNIHFDYSGATMRDLSVYAGDTSSNIHMLEHASAAELSISRLENVKSPEEAHSINLSEKQTILELTLSWTEGANRSVDDVKLLTELVPPTTLQRFEIEGYCSVDFPHWLMSMSNHLPNLVELTVYDLPNCKSLPPLCQLPNLREIKLVRMKSLEEWDTSYLSGEDSVNELEKVEIENCPKLRIRPHLPRAASWSIRKSDNVLLPQRESMQHIDCLTAGESDMPLHQWGFLHHLLSLKSLALTGCIDLTIPPEICGALHSLKSLTLTGCSHAKVEELLCELMSLQELEIHNHKKLEELPNNMRQLTMLQSLAVYSCPSLRQLPQWLGELASLKKLRLWSCSAIMTLPDSIQQPTNLQKLEIYGCNQLKKWADENWWKLAHIEEKYIRD</sequence>
<evidence type="ECO:0000259" key="12">
    <source>
        <dbReference type="Pfam" id="PF23598"/>
    </source>
</evidence>
<dbReference type="GO" id="GO:0043531">
    <property type="term" value="F:ADP binding"/>
    <property type="evidence" value="ECO:0007669"/>
    <property type="project" value="InterPro"/>
</dbReference>
<keyword evidence="3" id="KW-0677">Repeat</keyword>
<dbReference type="InterPro" id="IPR027417">
    <property type="entry name" value="P-loop_NTPase"/>
</dbReference>
<dbReference type="InterPro" id="IPR041118">
    <property type="entry name" value="Rx_N"/>
</dbReference>
<keyword evidence="15" id="KW-1185">Reference proteome</keyword>
<feature type="domain" description="R13L1/DRL21-like LRR repeat region" evidence="13">
    <location>
        <begin position="1911"/>
        <end position="2027"/>
    </location>
</feature>
<dbReference type="InterPro" id="IPR032675">
    <property type="entry name" value="LRR_dom_sf"/>
</dbReference>
<feature type="domain" description="Disease resistance R13L4/SHOC-2-like LRR" evidence="12">
    <location>
        <begin position="2070"/>
        <end position="2259"/>
    </location>
</feature>
<dbReference type="InterPro" id="IPR036388">
    <property type="entry name" value="WH-like_DNA-bd_sf"/>
</dbReference>
<accession>A0AAD8W9B3</accession>
<evidence type="ECO:0000256" key="6">
    <source>
        <dbReference type="ARBA" id="ARBA00022840"/>
    </source>
</evidence>
<dbReference type="Gene3D" id="1.10.8.430">
    <property type="entry name" value="Helical domain of apoptotic protease-activating factors"/>
    <property type="match status" value="2"/>
</dbReference>
<feature type="domain" description="Disease resistance R13L4/SHOC-2-like LRR" evidence="12">
    <location>
        <begin position="1664"/>
        <end position="1880"/>
    </location>
</feature>
<feature type="domain" description="Disease resistance N-terminal" evidence="10">
    <location>
        <begin position="14"/>
        <end position="95"/>
    </location>
</feature>
<comment type="similarity">
    <text evidence="1">Belongs to the disease resistance NB-LRR family.</text>
</comment>
<dbReference type="Pfam" id="PF23559">
    <property type="entry name" value="WHD_DRP"/>
    <property type="match status" value="2"/>
</dbReference>
<keyword evidence="2" id="KW-0433">Leucine-rich repeat</keyword>
<dbReference type="InterPro" id="IPR056789">
    <property type="entry name" value="LRR_R13L1-DRL21"/>
</dbReference>
<keyword evidence="4" id="KW-0547">Nucleotide-binding</keyword>
<evidence type="ECO:0000259" key="11">
    <source>
        <dbReference type="Pfam" id="PF23559"/>
    </source>
</evidence>
<dbReference type="PRINTS" id="PR00364">
    <property type="entry name" value="DISEASERSIST"/>
</dbReference>
<dbReference type="PANTHER" id="PTHR36766:SF73">
    <property type="entry name" value="NB-ARC DOMAIN-CONTAINING PROTEIN"/>
    <property type="match status" value="1"/>
</dbReference>
<dbReference type="GO" id="GO:0005524">
    <property type="term" value="F:ATP binding"/>
    <property type="evidence" value="ECO:0007669"/>
    <property type="project" value="UniProtKB-KW"/>
</dbReference>
<feature type="domain" description="NB-ARC" evidence="9">
    <location>
        <begin position="1289"/>
        <end position="1440"/>
    </location>
</feature>
<evidence type="ECO:0000256" key="2">
    <source>
        <dbReference type="ARBA" id="ARBA00022614"/>
    </source>
</evidence>
<dbReference type="Pfam" id="PF18052">
    <property type="entry name" value="Rx_N"/>
    <property type="match status" value="2"/>
</dbReference>
<proteinExistence type="inferred from homology"/>
<gene>
    <name evidence="14" type="ORF">QYE76_063664</name>
</gene>
<evidence type="ECO:0000259" key="9">
    <source>
        <dbReference type="Pfam" id="PF00931"/>
    </source>
</evidence>
<feature type="coiled-coil region" evidence="8">
    <location>
        <begin position="40"/>
        <end position="91"/>
    </location>
</feature>
<dbReference type="InterPro" id="IPR055414">
    <property type="entry name" value="LRR_R13L4/SHOC2-like"/>
</dbReference>
<feature type="domain" description="NB-ARC" evidence="9">
    <location>
        <begin position="173"/>
        <end position="322"/>
    </location>
</feature>
<dbReference type="Gene3D" id="1.10.10.10">
    <property type="entry name" value="Winged helix-like DNA-binding domain superfamily/Winged helix DNA-binding domain"/>
    <property type="match status" value="2"/>
</dbReference>
<dbReference type="Gene3D" id="3.80.10.10">
    <property type="entry name" value="Ribonuclease Inhibitor"/>
    <property type="match status" value="6"/>
</dbReference>
<dbReference type="GO" id="GO:0002758">
    <property type="term" value="P:innate immune response-activating signaling pathway"/>
    <property type="evidence" value="ECO:0007669"/>
    <property type="project" value="UniProtKB-ARBA"/>
</dbReference>
<evidence type="ECO:0000259" key="13">
    <source>
        <dbReference type="Pfam" id="PF25019"/>
    </source>
</evidence>
<evidence type="ECO:0000256" key="8">
    <source>
        <dbReference type="SAM" id="Coils"/>
    </source>
</evidence>
<dbReference type="Pfam" id="PF23598">
    <property type="entry name" value="LRR_14"/>
    <property type="match status" value="4"/>
</dbReference>
<keyword evidence="5" id="KW-0611">Plant defense</keyword>
<evidence type="ECO:0000313" key="15">
    <source>
        <dbReference type="Proteomes" id="UP001231189"/>
    </source>
</evidence>
<name>A0AAD8W9B3_LOLMU</name>
<dbReference type="Pfam" id="PF00931">
    <property type="entry name" value="NB-ARC"/>
    <property type="match status" value="2"/>
</dbReference>
<evidence type="ECO:0000256" key="5">
    <source>
        <dbReference type="ARBA" id="ARBA00022821"/>
    </source>
</evidence>
<evidence type="ECO:0000256" key="7">
    <source>
        <dbReference type="ARBA" id="ARBA00023054"/>
    </source>
</evidence>
<organism evidence="14 15">
    <name type="scientific">Lolium multiflorum</name>
    <name type="common">Italian ryegrass</name>
    <name type="synonym">Lolium perenne subsp. multiflorum</name>
    <dbReference type="NCBI Taxonomy" id="4521"/>
    <lineage>
        <taxon>Eukaryota</taxon>
        <taxon>Viridiplantae</taxon>
        <taxon>Streptophyta</taxon>
        <taxon>Embryophyta</taxon>
        <taxon>Tracheophyta</taxon>
        <taxon>Spermatophyta</taxon>
        <taxon>Magnoliopsida</taxon>
        <taxon>Liliopsida</taxon>
        <taxon>Poales</taxon>
        <taxon>Poaceae</taxon>
        <taxon>BOP clade</taxon>
        <taxon>Pooideae</taxon>
        <taxon>Poodae</taxon>
        <taxon>Poeae</taxon>
        <taxon>Poeae Chloroplast Group 2 (Poeae type)</taxon>
        <taxon>Loliodinae</taxon>
        <taxon>Loliinae</taxon>
        <taxon>Lolium</taxon>
    </lineage>
</organism>
<dbReference type="Pfam" id="PF25019">
    <property type="entry name" value="LRR_R13L1-DRL21"/>
    <property type="match status" value="2"/>
</dbReference>
<feature type="domain" description="Disease resistance R13L4/SHOC-2-like LRR" evidence="12">
    <location>
        <begin position="547"/>
        <end position="762"/>
    </location>
</feature>
<evidence type="ECO:0000256" key="1">
    <source>
        <dbReference type="ARBA" id="ARBA00008894"/>
    </source>
</evidence>
<dbReference type="InterPro" id="IPR042197">
    <property type="entry name" value="Apaf_helical"/>
</dbReference>
<evidence type="ECO:0000259" key="10">
    <source>
        <dbReference type="Pfam" id="PF18052"/>
    </source>
</evidence>
<comment type="caution">
    <text evidence="14">The sequence shown here is derived from an EMBL/GenBank/DDBJ whole genome shotgun (WGS) entry which is preliminary data.</text>
</comment>
<dbReference type="Gene3D" id="1.20.5.4130">
    <property type="match status" value="2"/>
</dbReference>
<dbReference type="FunFam" id="1.10.10.10:FF:000322">
    <property type="entry name" value="Probable disease resistance protein At1g63360"/>
    <property type="match status" value="1"/>
</dbReference>
<dbReference type="InterPro" id="IPR058922">
    <property type="entry name" value="WHD_DRP"/>
</dbReference>
<dbReference type="EMBL" id="JAUUTY010000004">
    <property type="protein sequence ID" value="KAK1645859.1"/>
    <property type="molecule type" value="Genomic_DNA"/>
</dbReference>
<dbReference type="GO" id="GO:0042742">
    <property type="term" value="P:defense response to bacterium"/>
    <property type="evidence" value="ECO:0007669"/>
    <property type="project" value="UniProtKB-ARBA"/>
</dbReference>
<keyword evidence="7 8" id="KW-0175">Coiled coil</keyword>
<evidence type="ECO:0000256" key="3">
    <source>
        <dbReference type="ARBA" id="ARBA00022737"/>
    </source>
</evidence>
<dbReference type="PANTHER" id="PTHR36766">
    <property type="entry name" value="PLANT BROAD-SPECTRUM MILDEW RESISTANCE PROTEIN RPW8"/>
    <property type="match status" value="1"/>
</dbReference>
<dbReference type="SUPFAM" id="SSF52540">
    <property type="entry name" value="P-loop containing nucleoside triphosphate hydrolases"/>
    <property type="match status" value="2"/>
</dbReference>
<feature type="domain" description="Disease resistance N-terminal" evidence="10">
    <location>
        <begin position="1130"/>
        <end position="1211"/>
    </location>
</feature>
<reference evidence="14" key="1">
    <citation type="submission" date="2023-07" db="EMBL/GenBank/DDBJ databases">
        <title>A chromosome-level genome assembly of Lolium multiflorum.</title>
        <authorList>
            <person name="Chen Y."/>
            <person name="Copetti D."/>
            <person name="Kolliker R."/>
            <person name="Studer B."/>
        </authorList>
    </citation>
    <scope>NUCLEOTIDE SEQUENCE</scope>
    <source>
        <strain evidence="14">02402/16</strain>
        <tissue evidence="14">Leaf</tissue>
    </source>
</reference>
<feature type="domain" description="Disease resistance protein winged helix" evidence="11">
    <location>
        <begin position="414"/>
        <end position="489"/>
    </location>
</feature>
<feature type="domain" description="Disease resistance protein winged helix" evidence="11">
    <location>
        <begin position="1530"/>
        <end position="1605"/>
    </location>
</feature>
<keyword evidence="6" id="KW-0067">ATP-binding</keyword>
<dbReference type="Gene3D" id="3.40.50.300">
    <property type="entry name" value="P-loop containing nucleotide triphosphate hydrolases"/>
    <property type="match status" value="2"/>
</dbReference>
<dbReference type="GO" id="GO:0009626">
    <property type="term" value="P:plant-type hypersensitive response"/>
    <property type="evidence" value="ECO:0007669"/>
    <property type="project" value="UniProtKB-ARBA"/>
</dbReference>
<dbReference type="Proteomes" id="UP001231189">
    <property type="component" value="Unassembled WGS sequence"/>
</dbReference>